<evidence type="ECO:0000313" key="4">
    <source>
        <dbReference type="Proteomes" id="UP000001567"/>
    </source>
</evidence>
<evidence type="ECO:0000313" key="3">
    <source>
        <dbReference type="EMBL" id="ABP50271.1"/>
    </source>
</evidence>
<reference evidence="3 4" key="1">
    <citation type="submission" date="2007-04" db="EMBL/GenBank/DDBJ databases">
        <title>Complete sequence of Pyrobaculum arsenaticum DSM 13514.</title>
        <authorList>
            <consortium name="US DOE Joint Genome Institute"/>
            <person name="Copeland A."/>
            <person name="Lucas S."/>
            <person name="Lapidus A."/>
            <person name="Barry K."/>
            <person name="Glavina del Rio T."/>
            <person name="Dalin E."/>
            <person name="Tice H."/>
            <person name="Pitluck S."/>
            <person name="Chain P."/>
            <person name="Malfatti S."/>
            <person name="Shin M."/>
            <person name="Vergez L."/>
            <person name="Schmutz J."/>
            <person name="Larimer F."/>
            <person name="Land M."/>
            <person name="Hauser L."/>
            <person name="Kyrpides N."/>
            <person name="Mikhailova N."/>
            <person name="Cozen A.E."/>
            <person name="Fitz-Gibbon S.T."/>
            <person name="House C.H."/>
            <person name="Saltikov C."/>
            <person name="Lowe T.M."/>
            <person name="Richardson P."/>
        </authorList>
    </citation>
    <scope>NUCLEOTIDE SEQUENCE [LARGE SCALE GENOMIC DNA]</scope>
    <source>
        <strain evidence="4">ATCC 700994 / DSM 13514 / JCM 11321 / PZ6</strain>
    </source>
</reference>
<dbReference type="PhylomeDB" id="A4WIQ4"/>
<dbReference type="InterPro" id="IPR023796">
    <property type="entry name" value="Serpin_dom"/>
</dbReference>
<dbReference type="InterPro" id="IPR042185">
    <property type="entry name" value="Serpin_sf_2"/>
</dbReference>
<dbReference type="Pfam" id="PF00079">
    <property type="entry name" value="Serpin"/>
    <property type="match status" value="1"/>
</dbReference>
<dbReference type="InterPro" id="IPR042178">
    <property type="entry name" value="Serpin_sf_1"/>
</dbReference>
<dbReference type="Proteomes" id="UP000001567">
    <property type="component" value="Chromosome"/>
</dbReference>
<dbReference type="HOGENOM" id="CLU_486293_0_0_2"/>
<dbReference type="KEGG" id="pas:Pars_0682"/>
<name>A4WIQ4_PYRAR</name>
<dbReference type="PANTHER" id="PTHR11461:SF211">
    <property type="entry name" value="GH10112P-RELATED"/>
    <property type="match status" value="1"/>
</dbReference>
<dbReference type="EMBL" id="CP000660">
    <property type="protein sequence ID" value="ABP50271.1"/>
    <property type="molecule type" value="Genomic_DNA"/>
</dbReference>
<organism evidence="3 4">
    <name type="scientific">Pyrobaculum arsenaticum (strain DSM 13514 / JCM 11321 / PZ6)</name>
    <dbReference type="NCBI Taxonomy" id="340102"/>
    <lineage>
        <taxon>Archaea</taxon>
        <taxon>Thermoproteota</taxon>
        <taxon>Thermoprotei</taxon>
        <taxon>Thermoproteales</taxon>
        <taxon>Thermoproteaceae</taxon>
        <taxon>Pyrobaculum</taxon>
    </lineage>
</organism>
<dbReference type="Gene3D" id="2.30.39.10">
    <property type="entry name" value="Alpha-1-antitrypsin, domain 1"/>
    <property type="match status" value="1"/>
</dbReference>
<dbReference type="STRING" id="340102.Pars_0682"/>
<dbReference type="PANTHER" id="PTHR11461">
    <property type="entry name" value="SERINE PROTEASE INHIBITOR, SERPIN"/>
    <property type="match status" value="1"/>
</dbReference>
<accession>A4WIQ4</accession>
<dbReference type="GO" id="GO:0005615">
    <property type="term" value="C:extracellular space"/>
    <property type="evidence" value="ECO:0007669"/>
    <property type="project" value="InterPro"/>
</dbReference>
<dbReference type="Gene3D" id="3.30.497.10">
    <property type="entry name" value="Antithrombin, subunit I, domain 2"/>
    <property type="match status" value="1"/>
</dbReference>
<dbReference type="InterPro" id="IPR000215">
    <property type="entry name" value="Serpin_fam"/>
</dbReference>
<gene>
    <name evidence="3" type="ordered locus">Pars_0682</name>
</gene>
<evidence type="ECO:0000259" key="2">
    <source>
        <dbReference type="SMART" id="SM00093"/>
    </source>
</evidence>
<dbReference type="InterPro" id="IPR036186">
    <property type="entry name" value="Serpin_sf"/>
</dbReference>
<proteinExistence type="inferred from homology"/>
<feature type="domain" description="Serpin" evidence="2">
    <location>
        <begin position="244"/>
        <end position="559"/>
    </location>
</feature>
<comment type="similarity">
    <text evidence="1">Belongs to the serpin family.</text>
</comment>
<dbReference type="SMART" id="SM00093">
    <property type="entry name" value="SERPIN"/>
    <property type="match status" value="1"/>
</dbReference>
<protein>
    <submittedName>
        <fullName evidence="3">Proteinase inhibitor I4, serpin</fullName>
    </submittedName>
</protein>
<sequence length="560" mass="60951">MSGDLVRALLLALAAALALAVAFFLATGRPPSPVPEEALRAETLWGKIGALAYYDVVKTTEPRLCSDGVANFTCFLSKTDVAPVLEALDKIGVRPEVAPVEAKWVLALDVNHTAGGFYWRNFTVLGAWELRWNNQTVRIYQVPLKRSYGELLRVGEKALKALMSEDASGVAPGLDQLVVYVRGRPSGEEIERIDQAVKRIDPGVDVVVVPGISPEPVAEGPSAPSPVPITAPSLALDAYGRFAVELYKRAALERQGENIALSPYSVYVAFAMAYAGASGTTREEIRRIFGFADDPCVLPPAGRGVEVAVSAWLQAGFPFKQSYLQRLSCIGAEAKWADFAGGYKSAMREVNKWVAERTRGLVRDLVPEDYPRGEDVCAVLVSAVFFNGTWWPERFVRVGKREFKGAGPVEFMSLSLTSCADPSLRGRVSEDLAVVELPFNNSDVALYVVVPRDLPSFVKSLSYEQLREAISSLPDEVVYVEMPLFRAEFKGSVKQLLMEMGVVEAFDARRADFPEIAYLGPGERLYIDDVFHGAYVKADENGVVAGAATAVVVKLVCAKA</sequence>
<dbReference type="AlphaFoldDB" id="A4WIQ4"/>
<dbReference type="SUPFAM" id="SSF56574">
    <property type="entry name" value="Serpins"/>
    <property type="match status" value="1"/>
</dbReference>
<evidence type="ECO:0000256" key="1">
    <source>
        <dbReference type="RuleBase" id="RU000411"/>
    </source>
</evidence>
<dbReference type="GO" id="GO:0004867">
    <property type="term" value="F:serine-type endopeptidase inhibitor activity"/>
    <property type="evidence" value="ECO:0007669"/>
    <property type="project" value="InterPro"/>
</dbReference>